<gene>
    <name evidence="1" type="ORF">E1301_Tti000420</name>
</gene>
<dbReference type="EMBL" id="SOYY01000023">
    <property type="protein sequence ID" value="KAA0703936.1"/>
    <property type="molecule type" value="Genomic_DNA"/>
</dbReference>
<evidence type="ECO:0000313" key="1">
    <source>
        <dbReference type="EMBL" id="KAA0703936.1"/>
    </source>
</evidence>
<organism evidence="1 2">
    <name type="scientific">Triplophysa tibetana</name>
    <dbReference type="NCBI Taxonomy" id="1572043"/>
    <lineage>
        <taxon>Eukaryota</taxon>
        <taxon>Metazoa</taxon>
        <taxon>Chordata</taxon>
        <taxon>Craniata</taxon>
        <taxon>Vertebrata</taxon>
        <taxon>Euteleostomi</taxon>
        <taxon>Actinopterygii</taxon>
        <taxon>Neopterygii</taxon>
        <taxon>Teleostei</taxon>
        <taxon>Ostariophysi</taxon>
        <taxon>Cypriniformes</taxon>
        <taxon>Nemacheilidae</taxon>
        <taxon>Triplophysa</taxon>
    </lineage>
</organism>
<keyword evidence="2" id="KW-1185">Reference proteome</keyword>
<proteinExistence type="predicted"/>
<sequence length="87" mass="10056">MHELYFSTVLERFAVRTSRAQSERQVNGVSKTQWDFQRGEVIEGVCSIDRSSLHLDKPHHQHTEKQRKEESLLLLYDGGQTALVAFV</sequence>
<protein>
    <submittedName>
        <fullName evidence="1">Uncharacterized protein</fullName>
    </submittedName>
</protein>
<evidence type="ECO:0000313" key="2">
    <source>
        <dbReference type="Proteomes" id="UP000324632"/>
    </source>
</evidence>
<comment type="caution">
    <text evidence="1">The sequence shown here is derived from an EMBL/GenBank/DDBJ whole genome shotgun (WGS) entry which is preliminary data.</text>
</comment>
<dbReference type="Proteomes" id="UP000324632">
    <property type="component" value="Chromosome 23"/>
</dbReference>
<reference evidence="1 2" key="1">
    <citation type="journal article" date="2019" name="Mol. Ecol. Resour.">
        <title>Chromosome-level genome assembly of Triplophysa tibetana, a fish adapted to the harsh high-altitude environment of the Tibetan Plateau.</title>
        <authorList>
            <person name="Yang X."/>
            <person name="Liu H."/>
            <person name="Ma Z."/>
            <person name="Zou Y."/>
            <person name="Zou M."/>
            <person name="Mao Y."/>
            <person name="Li X."/>
            <person name="Wang H."/>
            <person name="Chen T."/>
            <person name="Wang W."/>
            <person name="Yang R."/>
        </authorList>
    </citation>
    <scope>NUCLEOTIDE SEQUENCE [LARGE SCALE GENOMIC DNA]</scope>
    <source>
        <strain evidence="1">TTIB1903HZAU</strain>
        <tissue evidence="1">Muscle</tissue>
    </source>
</reference>
<dbReference type="AlphaFoldDB" id="A0A5A9N4U4"/>
<name>A0A5A9N4U4_9TELE</name>
<accession>A0A5A9N4U4</accession>